<reference evidence="3" key="1">
    <citation type="submission" date="2013-02" db="EMBL/GenBank/DDBJ databases">
        <authorList>
            <person name="Hughes D."/>
        </authorList>
    </citation>
    <scope>NUCLEOTIDE SEQUENCE</scope>
    <source>
        <strain>Durham</strain>
        <strain evidence="3">NC isolate 2 -- Noor lab</strain>
    </source>
</reference>
<reference evidence="2" key="2">
    <citation type="submission" date="2015-06" db="UniProtKB">
        <authorList>
            <consortium name="EnsemblMetazoa"/>
        </authorList>
    </citation>
    <scope>IDENTIFICATION</scope>
</reference>
<evidence type="ECO:0000256" key="1">
    <source>
        <dbReference type="ARBA" id="ARBA00005456"/>
    </source>
</evidence>
<dbReference type="STRING" id="36166.T1GFY4"/>
<dbReference type="EMBL" id="CAQQ02140971">
    <property type="status" value="NOT_ANNOTATED_CDS"/>
    <property type="molecule type" value="Genomic_DNA"/>
</dbReference>
<protein>
    <submittedName>
        <fullName evidence="2">Uncharacterized protein</fullName>
    </submittedName>
</protein>
<dbReference type="GO" id="GO:0070176">
    <property type="term" value="C:DRM complex"/>
    <property type="evidence" value="ECO:0007669"/>
    <property type="project" value="InterPro"/>
</dbReference>
<proteinExistence type="inferred from homology"/>
<name>T1GFY4_MEGSC</name>
<organism evidence="2 3">
    <name type="scientific">Megaselia scalaris</name>
    <name type="common">Humpbacked fly</name>
    <name type="synonym">Phora scalaris</name>
    <dbReference type="NCBI Taxonomy" id="36166"/>
    <lineage>
        <taxon>Eukaryota</taxon>
        <taxon>Metazoa</taxon>
        <taxon>Ecdysozoa</taxon>
        <taxon>Arthropoda</taxon>
        <taxon>Hexapoda</taxon>
        <taxon>Insecta</taxon>
        <taxon>Pterygota</taxon>
        <taxon>Neoptera</taxon>
        <taxon>Endopterygota</taxon>
        <taxon>Diptera</taxon>
        <taxon>Brachycera</taxon>
        <taxon>Muscomorpha</taxon>
        <taxon>Platypezoidea</taxon>
        <taxon>Phoridae</taxon>
        <taxon>Megaseliini</taxon>
        <taxon>Megaselia</taxon>
    </lineage>
</organism>
<dbReference type="PANTHER" id="PTHR31489:SF2">
    <property type="entry name" value="PROTEIN LIN-52 HOMOLOG"/>
    <property type="match status" value="1"/>
</dbReference>
<accession>T1GFY4</accession>
<evidence type="ECO:0000313" key="3">
    <source>
        <dbReference type="Proteomes" id="UP000015102"/>
    </source>
</evidence>
<dbReference type="PANTHER" id="PTHR31489">
    <property type="entry name" value="LIN52 FAMILY MEMBER"/>
    <property type="match status" value="1"/>
</dbReference>
<dbReference type="EnsemblMetazoa" id="MESCA002286-RA">
    <property type="protein sequence ID" value="MESCA002286-PA"/>
    <property type="gene ID" value="MESCA002286"/>
</dbReference>
<dbReference type="HOGENOM" id="CLU_2226212_0_0_1"/>
<dbReference type="Proteomes" id="UP000015102">
    <property type="component" value="Unassembled WGS sequence"/>
</dbReference>
<dbReference type="Pfam" id="PF10044">
    <property type="entry name" value="LIN52"/>
    <property type="match status" value="1"/>
</dbReference>
<evidence type="ECO:0000313" key="2">
    <source>
        <dbReference type="EnsemblMetazoa" id="MESCA002286-PA"/>
    </source>
</evidence>
<dbReference type="EMBL" id="CAQQ02140972">
    <property type="status" value="NOT_ANNOTATED_CDS"/>
    <property type="molecule type" value="Genomic_DNA"/>
</dbReference>
<dbReference type="GO" id="GO:0006355">
    <property type="term" value="P:regulation of DNA-templated transcription"/>
    <property type="evidence" value="ECO:0007669"/>
    <property type="project" value="InterPro"/>
</dbReference>
<dbReference type="AlphaFoldDB" id="T1GFY4"/>
<sequence>MKDLLACNLFIVFKVFINFFEFQVPGLNNFIKMSDTPIHSQSTATWARGLTQEEINSMHQLGNLSTNQLIKEITKVYDEAYKLGVIEAKEISRGKFLGIFQNTKKK</sequence>
<dbReference type="InterPro" id="IPR018737">
    <property type="entry name" value="DREAM_LIN52"/>
</dbReference>
<comment type="similarity">
    <text evidence="1">Belongs to the lin-52 family.</text>
</comment>
<keyword evidence="3" id="KW-1185">Reference proteome</keyword>